<dbReference type="InterPro" id="IPR036612">
    <property type="entry name" value="KH_dom_type_1_sf"/>
</dbReference>
<dbReference type="EMBL" id="CACRXK020005732">
    <property type="protein sequence ID" value="CAB4007223.1"/>
    <property type="molecule type" value="Genomic_DNA"/>
</dbReference>
<comment type="caution">
    <text evidence="2">The sequence shown here is derived from an EMBL/GenBank/DDBJ whole genome shotgun (WGS) entry which is preliminary data.</text>
</comment>
<dbReference type="AlphaFoldDB" id="A0A6S7HTA5"/>
<organism evidence="2 3">
    <name type="scientific">Paramuricea clavata</name>
    <name type="common">Red gorgonian</name>
    <name type="synonym">Violescent sea-whip</name>
    <dbReference type="NCBI Taxonomy" id="317549"/>
    <lineage>
        <taxon>Eukaryota</taxon>
        <taxon>Metazoa</taxon>
        <taxon>Cnidaria</taxon>
        <taxon>Anthozoa</taxon>
        <taxon>Octocorallia</taxon>
        <taxon>Malacalcyonacea</taxon>
        <taxon>Plexauridae</taxon>
        <taxon>Paramuricea</taxon>
    </lineage>
</organism>
<dbReference type="Gene3D" id="3.30.1370.10">
    <property type="entry name" value="K Homology domain, type 1"/>
    <property type="match status" value="3"/>
</dbReference>
<sequence>MEEVSGYVEIFVPVSQECMGIVIGTRGRNIKKVKQETDTTITSCNGHNVESESGFIVTGTVTNCEKVREAIRCQLDNATATIKEPVPQQFVRLLIGKHGSDNFRGIEKECSVKITWPKFSGREKHVIFDVKGLRSNCERAREMLRANLKKWEDNEVKSVSSEASGSQTHSKVIGDVKNIEVPKEYIHIVVGKGRNNLEKIETKTGTKIIVPPRQDVEDCKDYKSAIRVLEQLFVKTPNEIFARHLLATRRQKSGETLTEFLQELRKLSKDCNLKNVTAEQYREKLVRDSFINGLLSPLIRQRLLENKQLDLQTAFDQANALDLAQKNSEAYRMPEIPTTAAVSSPPTDEVAGAHALDYDSLAATFTSKKCYFCGDNLHNRRSCPARNSL</sequence>
<keyword evidence="3" id="KW-1185">Reference proteome</keyword>
<accession>A0A6S7HTA5</accession>
<dbReference type="PANTHER" id="PTHR10288">
    <property type="entry name" value="KH DOMAIN CONTAINING RNA BINDING PROTEIN"/>
    <property type="match status" value="1"/>
</dbReference>
<dbReference type="GO" id="GO:0003723">
    <property type="term" value="F:RNA binding"/>
    <property type="evidence" value="ECO:0007669"/>
    <property type="project" value="UniProtKB-UniRule"/>
</dbReference>
<dbReference type="OrthoDB" id="1937934at2759"/>
<dbReference type="SUPFAM" id="SSF54791">
    <property type="entry name" value="Eukaryotic type KH-domain (KH-domain type I)"/>
    <property type="match status" value="3"/>
</dbReference>
<evidence type="ECO:0000256" key="1">
    <source>
        <dbReference type="ARBA" id="ARBA00022737"/>
    </source>
</evidence>
<dbReference type="CDD" id="cd00105">
    <property type="entry name" value="KH-I"/>
    <property type="match status" value="2"/>
</dbReference>
<dbReference type="InterPro" id="IPR004087">
    <property type="entry name" value="KH_dom"/>
</dbReference>
<dbReference type="PROSITE" id="PS50084">
    <property type="entry name" value="KH_TYPE_1"/>
    <property type="match status" value="2"/>
</dbReference>
<reference evidence="2" key="1">
    <citation type="submission" date="2020-04" db="EMBL/GenBank/DDBJ databases">
        <authorList>
            <person name="Alioto T."/>
            <person name="Alioto T."/>
            <person name="Gomez Garrido J."/>
        </authorList>
    </citation>
    <scope>NUCLEOTIDE SEQUENCE</scope>
    <source>
        <strain evidence="2">A484AB</strain>
    </source>
</reference>
<dbReference type="Proteomes" id="UP001152795">
    <property type="component" value="Unassembled WGS sequence"/>
</dbReference>
<name>A0A6S7HTA5_PARCT</name>
<evidence type="ECO:0000313" key="3">
    <source>
        <dbReference type="Proteomes" id="UP001152795"/>
    </source>
</evidence>
<dbReference type="Pfam" id="PF00013">
    <property type="entry name" value="KH_1"/>
    <property type="match status" value="3"/>
</dbReference>
<keyword evidence="1" id="KW-0677">Repeat</keyword>
<gene>
    <name evidence="2" type="ORF">PACLA_8A080382</name>
</gene>
<proteinExistence type="predicted"/>
<evidence type="ECO:0000313" key="2">
    <source>
        <dbReference type="EMBL" id="CAB4007223.1"/>
    </source>
</evidence>
<dbReference type="InterPro" id="IPR004088">
    <property type="entry name" value="KH_dom_type_1"/>
</dbReference>
<protein>
    <submittedName>
        <fullName evidence="2">Retrovirus-related Pol poly from transposon gypsy</fullName>
    </submittedName>
</protein>
<dbReference type="SMART" id="SM00322">
    <property type="entry name" value="KH"/>
    <property type="match status" value="3"/>
</dbReference>